<dbReference type="EMBL" id="PFPL01000041">
    <property type="protein sequence ID" value="PIZ95953.1"/>
    <property type="molecule type" value="Genomic_DNA"/>
</dbReference>
<evidence type="ECO:0000313" key="2">
    <source>
        <dbReference type="Proteomes" id="UP000231453"/>
    </source>
</evidence>
<proteinExistence type="predicted"/>
<accession>A0A2M7VAZ6</accession>
<dbReference type="AlphaFoldDB" id="A0A2M7VAZ6"/>
<name>A0A2M7VAZ6_9BACT</name>
<dbReference type="Proteomes" id="UP000231453">
    <property type="component" value="Unassembled WGS sequence"/>
</dbReference>
<reference evidence="2" key="1">
    <citation type="submission" date="2017-09" db="EMBL/GenBank/DDBJ databases">
        <title>Depth-based differentiation of microbial function through sediment-hosted aquifers and enrichment of novel symbionts in the deep terrestrial subsurface.</title>
        <authorList>
            <person name="Probst A.J."/>
            <person name="Ladd B."/>
            <person name="Jarett J.K."/>
            <person name="Geller-Mcgrath D.E."/>
            <person name="Sieber C.M.K."/>
            <person name="Emerson J.B."/>
            <person name="Anantharaman K."/>
            <person name="Thomas B.C."/>
            <person name="Malmstrom R."/>
            <person name="Stieglmeier M."/>
            <person name="Klingl A."/>
            <person name="Woyke T."/>
            <person name="Ryan C.M."/>
            <person name="Banfield J.F."/>
        </authorList>
    </citation>
    <scope>NUCLEOTIDE SEQUENCE [LARGE SCALE GENOMIC DNA]</scope>
</reference>
<organism evidence="1 2">
    <name type="scientific">Candidatus Magasanikbacteria bacterium CG_4_10_14_0_2_um_filter_33_14</name>
    <dbReference type="NCBI Taxonomy" id="1974636"/>
    <lineage>
        <taxon>Bacteria</taxon>
        <taxon>Candidatus Magasanikiibacteriota</taxon>
    </lineage>
</organism>
<sequence>MSPRKNFAFREEGGLSIEDLEKNRQELSPETKLILSDIEFDLLKSLFEKITDRSGLKGENINFLSIDSIDGVPESLRKEMGPAQYDIFKNIIFLNGADISNENVRLMYSRLRSIFGEDTPLDFEDLESQEDFEDLERLFVLHAIIHEEVHAISNNVLSVSTKDGGPPEGVVTSGYSFSVLKIKDSRTRDNSGQSFMVEKSKIFEDFDEAINEALARKLFLDYLQEDTNFIKNKKIIKHFIKYHQSQLYNDQVAKLDTMIKDISEQENMNRNSVWNALVRSKLEGIGKDQKLDAADFIKKYLHHFER</sequence>
<comment type="caution">
    <text evidence="1">The sequence shown here is derived from an EMBL/GenBank/DDBJ whole genome shotgun (WGS) entry which is preliminary data.</text>
</comment>
<gene>
    <name evidence="1" type="ORF">COX80_02860</name>
</gene>
<evidence type="ECO:0000313" key="1">
    <source>
        <dbReference type="EMBL" id="PIZ95953.1"/>
    </source>
</evidence>
<protein>
    <submittedName>
        <fullName evidence="1">Uncharacterized protein</fullName>
    </submittedName>
</protein>